<dbReference type="InterPro" id="IPR002931">
    <property type="entry name" value="Transglutaminase-like"/>
</dbReference>
<protein>
    <submittedName>
        <fullName evidence="4">Transglutaminase domain protein</fullName>
    </submittedName>
</protein>
<dbReference type="PANTHER" id="PTHR42736:SF1">
    <property type="entry name" value="PROTEIN-GLUTAMINE GAMMA-GLUTAMYLTRANSFERASE"/>
    <property type="match status" value="1"/>
</dbReference>
<evidence type="ECO:0000259" key="3">
    <source>
        <dbReference type="SMART" id="SM00460"/>
    </source>
</evidence>
<dbReference type="KEGG" id="rca:Rcas_0245"/>
<reference evidence="4 5" key="1">
    <citation type="submission" date="2007-08" db="EMBL/GenBank/DDBJ databases">
        <title>Complete sequence of Roseiflexus castenholzii DSM 13941.</title>
        <authorList>
            <consortium name="US DOE Joint Genome Institute"/>
            <person name="Copeland A."/>
            <person name="Lucas S."/>
            <person name="Lapidus A."/>
            <person name="Barry K."/>
            <person name="Glavina del Rio T."/>
            <person name="Dalin E."/>
            <person name="Tice H."/>
            <person name="Pitluck S."/>
            <person name="Thompson L.S."/>
            <person name="Brettin T."/>
            <person name="Bruce D."/>
            <person name="Detter J.C."/>
            <person name="Han C."/>
            <person name="Tapia R."/>
            <person name="Schmutz J."/>
            <person name="Larimer F."/>
            <person name="Land M."/>
            <person name="Hauser L."/>
            <person name="Kyrpides N."/>
            <person name="Mikhailova N."/>
            <person name="Bryant D.A."/>
            <person name="Hanada S."/>
            <person name="Tsukatani Y."/>
            <person name="Richardson P."/>
        </authorList>
    </citation>
    <scope>NUCLEOTIDE SEQUENCE [LARGE SCALE GENOMIC DNA]</scope>
    <source>
        <strain evidence="5">DSM 13941 / HLO8</strain>
    </source>
</reference>
<feature type="transmembrane region" description="Helical" evidence="2">
    <location>
        <begin position="679"/>
        <end position="701"/>
    </location>
</feature>
<keyword evidence="2" id="KW-0472">Membrane</keyword>
<dbReference type="Gene3D" id="3.10.620.30">
    <property type="match status" value="1"/>
</dbReference>
<dbReference type="Pfam" id="PF01841">
    <property type="entry name" value="Transglut_core"/>
    <property type="match status" value="1"/>
</dbReference>
<proteinExistence type="predicted"/>
<dbReference type="InterPro" id="IPR038765">
    <property type="entry name" value="Papain-like_cys_pep_sf"/>
</dbReference>
<feature type="domain" description="Transglutaminase-like" evidence="3">
    <location>
        <begin position="537"/>
        <end position="608"/>
    </location>
</feature>
<dbReference type="STRING" id="383372.Rcas_0245"/>
<evidence type="ECO:0000256" key="2">
    <source>
        <dbReference type="SAM" id="Phobius"/>
    </source>
</evidence>
<dbReference type="RefSeq" id="WP_011997783.1">
    <property type="nucleotide sequence ID" value="NC_009767.1"/>
</dbReference>
<dbReference type="PANTHER" id="PTHR42736">
    <property type="entry name" value="PROTEIN-GLUTAMINE GAMMA-GLUTAMYLTRANSFERASE"/>
    <property type="match status" value="1"/>
</dbReference>
<feature type="transmembrane region" description="Helical" evidence="2">
    <location>
        <begin position="23"/>
        <end position="41"/>
    </location>
</feature>
<feature type="region of interest" description="Disordered" evidence="1">
    <location>
        <begin position="806"/>
        <end position="826"/>
    </location>
</feature>
<name>A7NFZ1_ROSCS</name>
<feature type="transmembrane region" description="Helical" evidence="2">
    <location>
        <begin position="147"/>
        <end position="170"/>
    </location>
</feature>
<gene>
    <name evidence="4" type="ordered locus">Rcas_0245</name>
</gene>
<dbReference type="InterPro" id="IPR052901">
    <property type="entry name" value="Bact_TGase-like"/>
</dbReference>
<keyword evidence="5" id="KW-1185">Reference proteome</keyword>
<dbReference type="AlphaFoldDB" id="A7NFZ1"/>
<dbReference type="SUPFAM" id="SSF54001">
    <property type="entry name" value="Cysteine proteinases"/>
    <property type="match status" value="1"/>
</dbReference>
<dbReference type="SMART" id="SM00460">
    <property type="entry name" value="TGc"/>
    <property type="match status" value="1"/>
</dbReference>
<dbReference type="eggNOG" id="COG1305">
    <property type="taxonomic scope" value="Bacteria"/>
</dbReference>
<accession>A7NFZ1</accession>
<dbReference type="OrthoDB" id="9804872at2"/>
<dbReference type="EMBL" id="CP000804">
    <property type="protein sequence ID" value="ABU56378.1"/>
    <property type="molecule type" value="Genomic_DNA"/>
</dbReference>
<keyword evidence="2" id="KW-1133">Transmembrane helix</keyword>
<keyword evidence="2" id="KW-0812">Transmembrane</keyword>
<sequence length="826" mass="91404">MSSSVTTIPNETPSHSWFSRLELGALALPFLLAVAITWSVARSLEVANWADGVTMLTGIALAALLVGTLFARIAWLHPWLAHPLALLPGMVFVIEQISPIVRAQATAEFGAAKAQRLDTWGDVAVDVALRALIWLRTLQAGGRGEDIVLFVLILALIIWGMGYVTGWLIFRHQRAWIAVALQASIILINYAYAWPKPTGLFFVFLIAALLLIAYQHIDRHQRFWRSTRVEFPDFLPARVLLASFLILLFLLIATAFLPNQPDNEYLARLWRTIRAPITALREEWQEAFSTINAPPGSTGAFLTRNARVGGPRQLGTALVMTVRSAEYSYWRAAAFDRYTGRMWQNMVGERARAALGVATAEAARTPLPPGDRLEQPELRGRTLVTTTIELAQTRTDGLVMVGGALASTSLPVLIQHGYLSISGEVLPNFTETATVVTDAPLEATQVYTVATYLSTVDERSLRESGTTYPEWVRVAYLQLPDTLPLRVRELAASIVRDAGAVTPYDKALAIQAYLRALPYNDQRPVPPEDRDWVDWFLFDAPGGYCDDFTSAMVVLLRAEGVPARWVQGYAGGELDPDRRVYLVRENVAHSWPEVYFPGYGWQRFEPTPAPYASVPVRPAFPPADEAERPGVTSGLGSALSDPEAMLREMIERNTGPAIGDESALQREIEARRAQERLRLTAIVGGTLTLILALVGVLLLWLRWDVRGLSPAAAAYARLTRLAGWAGITAPSDATPYEYAALIRERIPHQAYVIDRIVGDFVAERYHFAHKASAPLPAEDWRALRRALLALLIGRVGAAIRPSAISAPSRTRRRMPPAQQRSLRRLQ</sequence>
<feature type="transmembrane region" description="Helical" evidence="2">
    <location>
        <begin position="53"/>
        <end position="75"/>
    </location>
</feature>
<dbReference type="Pfam" id="PF11992">
    <property type="entry name" value="TgpA_N"/>
    <property type="match status" value="1"/>
</dbReference>
<evidence type="ECO:0000313" key="4">
    <source>
        <dbReference type="EMBL" id="ABU56378.1"/>
    </source>
</evidence>
<feature type="transmembrane region" description="Helical" evidence="2">
    <location>
        <begin position="199"/>
        <end position="217"/>
    </location>
</feature>
<dbReference type="HOGENOM" id="CLU_355164_0_0_0"/>
<evidence type="ECO:0000313" key="5">
    <source>
        <dbReference type="Proteomes" id="UP000000263"/>
    </source>
</evidence>
<feature type="transmembrane region" description="Helical" evidence="2">
    <location>
        <begin position="175"/>
        <end position="193"/>
    </location>
</feature>
<dbReference type="Proteomes" id="UP000000263">
    <property type="component" value="Chromosome"/>
</dbReference>
<organism evidence="4 5">
    <name type="scientific">Roseiflexus castenholzii (strain DSM 13941 / HLO8)</name>
    <dbReference type="NCBI Taxonomy" id="383372"/>
    <lineage>
        <taxon>Bacteria</taxon>
        <taxon>Bacillati</taxon>
        <taxon>Chloroflexota</taxon>
        <taxon>Chloroflexia</taxon>
        <taxon>Chloroflexales</taxon>
        <taxon>Roseiflexineae</taxon>
        <taxon>Roseiflexaceae</taxon>
        <taxon>Roseiflexus</taxon>
    </lineage>
</organism>
<dbReference type="InterPro" id="IPR021878">
    <property type="entry name" value="TgpA_N"/>
</dbReference>
<feature type="transmembrane region" description="Helical" evidence="2">
    <location>
        <begin position="238"/>
        <end position="257"/>
    </location>
</feature>
<evidence type="ECO:0000256" key="1">
    <source>
        <dbReference type="SAM" id="MobiDB-lite"/>
    </source>
</evidence>